<dbReference type="Proteomes" id="UP000663829">
    <property type="component" value="Unassembled WGS sequence"/>
</dbReference>
<protein>
    <recommendedName>
        <fullName evidence="2">DDE-1 domain-containing protein</fullName>
    </recommendedName>
</protein>
<comment type="caution">
    <text evidence="3">The sequence shown here is derived from an EMBL/GenBank/DDBJ whole genome shotgun (WGS) entry which is preliminary data.</text>
</comment>
<evidence type="ECO:0000313" key="4">
    <source>
        <dbReference type="EMBL" id="CAF4417769.1"/>
    </source>
</evidence>
<dbReference type="Proteomes" id="UP000681722">
    <property type="component" value="Unassembled WGS sequence"/>
</dbReference>
<dbReference type="InterPro" id="IPR004875">
    <property type="entry name" value="DDE_SF_endonuclease_dom"/>
</dbReference>
<dbReference type="InterPro" id="IPR050863">
    <property type="entry name" value="CenT-Element_Derived"/>
</dbReference>
<name>A0A815XER1_9BILA</name>
<dbReference type="EMBL" id="CAJNOQ010027830">
    <property type="protein sequence ID" value="CAF1556632.1"/>
    <property type="molecule type" value="Genomic_DNA"/>
</dbReference>
<dbReference type="OrthoDB" id="8194272at2759"/>
<dbReference type="PANTHER" id="PTHR19303">
    <property type="entry name" value="TRANSPOSON"/>
    <property type="match status" value="1"/>
</dbReference>
<sequence length="484" mass="53837">MDKPSQIFNCDESGFADKTDTSKVIVASPTKFPYKKQGGSGGRSYNSVLFCVSASGVILPPYIIYKAIKLYSNWCTKGPDGTGYNTSKNGWMEENIFFQWFKNMFIPLTATTPKPILLLLDGHTSHQSVRTVELAVEHNIILLLLPPHSTTILQPLDVTFFKPIKQKYREILNEYYSTSGYKNVSKPIFPSLTAKLFKSSAVRKVNVIKGFMNTGIYPLDRTLINEKKILKCNEKIEGSINANITSIHHGNSRTTREIFSASVNTGERDEENKPGDLIPINLSTWDHDSDTNAPLDLSHPIRSTIEISQSSTPFSPTKAICNALRHFRPPPTEEPPIKKIVLDREAGQLLTAEQVLKQLREKEQLKASIQSRKAKRTPATSTPKRKVTRINKKVAFKDDLLVDTHNSLATTGSSNTLPLSVFVSSISSSTAVHSTLTTDPVFSTSTSLLNMHQPSLVASQPSQISNDLWNNTGLYFAGIKRTMY</sequence>
<feature type="coiled-coil region" evidence="1">
    <location>
        <begin position="342"/>
        <end position="372"/>
    </location>
</feature>
<gene>
    <name evidence="3" type="ORF">GPM918_LOCUS39514</name>
    <name evidence="4" type="ORF">SRO942_LOCUS40392</name>
</gene>
<dbReference type="InterPro" id="IPR036397">
    <property type="entry name" value="RNaseH_sf"/>
</dbReference>
<dbReference type="GO" id="GO:0005634">
    <property type="term" value="C:nucleus"/>
    <property type="evidence" value="ECO:0007669"/>
    <property type="project" value="TreeGrafter"/>
</dbReference>
<evidence type="ECO:0000256" key="1">
    <source>
        <dbReference type="SAM" id="Coils"/>
    </source>
</evidence>
<accession>A0A815XER1</accession>
<evidence type="ECO:0000313" key="3">
    <source>
        <dbReference type="EMBL" id="CAF1556632.1"/>
    </source>
</evidence>
<dbReference type="EMBL" id="CAJOBC010093543">
    <property type="protein sequence ID" value="CAF4417769.1"/>
    <property type="molecule type" value="Genomic_DNA"/>
</dbReference>
<dbReference type="Gene3D" id="3.30.420.10">
    <property type="entry name" value="Ribonuclease H-like superfamily/Ribonuclease H"/>
    <property type="match status" value="1"/>
</dbReference>
<evidence type="ECO:0000313" key="5">
    <source>
        <dbReference type="Proteomes" id="UP000663829"/>
    </source>
</evidence>
<proteinExistence type="predicted"/>
<reference evidence="3" key="1">
    <citation type="submission" date="2021-02" db="EMBL/GenBank/DDBJ databases">
        <authorList>
            <person name="Nowell W R."/>
        </authorList>
    </citation>
    <scope>NUCLEOTIDE SEQUENCE</scope>
</reference>
<organism evidence="3 5">
    <name type="scientific">Didymodactylos carnosus</name>
    <dbReference type="NCBI Taxonomy" id="1234261"/>
    <lineage>
        <taxon>Eukaryota</taxon>
        <taxon>Metazoa</taxon>
        <taxon>Spiralia</taxon>
        <taxon>Gnathifera</taxon>
        <taxon>Rotifera</taxon>
        <taxon>Eurotatoria</taxon>
        <taxon>Bdelloidea</taxon>
        <taxon>Philodinida</taxon>
        <taxon>Philodinidae</taxon>
        <taxon>Didymodactylos</taxon>
    </lineage>
</organism>
<keyword evidence="1" id="KW-0175">Coiled coil</keyword>
<dbReference type="AlphaFoldDB" id="A0A815XER1"/>
<dbReference type="Pfam" id="PF03184">
    <property type="entry name" value="DDE_1"/>
    <property type="match status" value="1"/>
</dbReference>
<evidence type="ECO:0000259" key="2">
    <source>
        <dbReference type="Pfam" id="PF03184"/>
    </source>
</evidence>
<keyword evidence="5" id="KW-1185">Reference proteome</keyword>
<dbReference type="PANTHER" id="PTHR19303:SF74">
    <property type="entry name" value="POGO TRANSPOSABLE ELEMENT WITH KRAB DOMAIN"/>
    <property type="match status" value="1"/>
</dbReference>
<dbReference type="GO" id="GO:0003677">
    <property type="term" value="F:DNA binding"/>
    <property type="evidence" value="ECO:0007669"/>
    <property type="project" value="TreeGrafter"/>
</dbReference>
<feature type="domain" description="DDE-1" evidence="2">
    <location>
        <begin position="48"/>
        <end position="178"/>
    </location>
</feature>